<name>A0A8J3Y9M0_9ACTN</name>
<dbReference type="EMBL" id="BOOY01000024">
    <property type="protein sequence ID" value="GIJ03743.1"/>
    <property type="molecule type" value="Genomic_DNA"/>
</dbReference>
<gene>
    <name evidence="1" type="ORF">Sya03_30950</name>
</gene>
<dbReference type="AlphaFoldDB" id="A0A8J3Y9M0"/>
<evidence type="ECO:0000313" key="1">
    <source>
        <dbReference type="EMBL" id="GIJ03743.1"/>
    </source>
</evidence>
<accession>A0A8J3Y9M0</accession>
<reference evidence="1" key="1">
    <citation type="submission" date="2021-01" db="EMBL/GenBank/DDBJ databases">
        <title>Whole genome shotgun sequence of Spirilliplanes yamanashiensis NBRC 15828.</title>
        <authorList>
            <person name="Komaki H."/>
            <person name="Tamura T."/>
        </authorList>
    </citation>
    <scope>NUCLEOTIDE SEQUENCE</scope>
    <source>
        <strain evidence="1">NBRC 15828</strain>
    </source>
</reference>
<dbReference type="RefSeq" id="WP_239107549.1">
    <property type="nucleotide sequence ID" value="NZ_BAAAGJ010000002.1"/>
</dbReference>
<protein>
    <submittedName>
        <fullName evidence="1">Uncharacterized protein</fullName>
    </submittedName>
</protein>
<comment type="caution">
    <text evidence="1">The sequence shown here is derived from an EMBL/GenBank/DDBJ whole genome shotgun (WGS) entry which is preliminary data.</text>
</comment>
<dbReference type="Proteomes" id="UP000652013">
    <property type="component" value="Unassembled WGS sequence"/>
</dbReference>
<organism evidence="1 2">
    <name type="scientific">Spirilliplanes yamanashiensis</name>
    <dbReference type="NCBI Taxonomy" id="42233"/>
    <lineage>
        <taxon>Bacteria</taxon>
        <taxon>Bacillati</taxon>
        <taxon>Actinomycetota</taxon>
        <taxon>Actinomycetes</taxon>
        <taxon>Micromonosporales</taxon>
        <taxon>Micromonosporaceae</taxon>
        <taxon>Spirilliplanes</taxon>
    </lineage>
</organism>
<evidence type="ECO:0000313" key="2">
    <source>
        <dbReference type="Proteomes" id="UP000652013"/>
    </source>
</evidence>
<proteinExistence type="predicted"/>
<sequence length="201" mass="22139">MEYDGKLYEITSGYSLPDDAWHHELSGLSGEPGTGPYLTFAVPDATPDGPFTPKSAEHVVVHAGGGVVPWPVLEALIGRLESSGDLVDEARDLSPDAIALPVTLNTWAYEGRRFEVNHYHDGCSWCYELYEVDTDTTANNFIDVRIPDASPDTGPFVPMSSRHVTLTMHGRWTIPWPVFRRFLDAIRATGDIVAPVRPMTA</sequence>
<keyword evidence="2" id="KW-1185">Reference proteome</keyword>